<evidence type="ECO:0000313" key="2">
    <source>
        <dbReference type="Proteomes" id="UP000054359"/>
    </source>
</evidence>
<proteinExistence type="predicted"/>
<protein>
    <submittedName>
        <fullName evidence="1">Uncharacterized protein</fullName>
    </submittedName>
</protein>
<organism evidence="1 2">
    <name type="scientific">Stegodyphus mimosarum</name>
    <name type="common">African social velvet spider</name>
    <dbReference type="NCBI Taxonomy" id="407821"/>
    <lineage>
        <taxon>Eukaryota</taxon>
        <taxon>Metazoa</taxon>
        <taxon>Ecdysozoa</taxon>
        <taxon>Arthropoda</taxon>
        <taxon>Chelicerata</taxon>
        <taxon>Arachnida</taxon>
        <taxon>Araneae</taxon>
        <taxon>Araneomorphae</taxon>
        <taxon>Entelegynae</taxon>
        <taxon>Eresoidea</taxon>
        <taxon>Eresidae</taxon>
        <taxon>Stegodyphus</taxon>
    </lineage>
</organism>
<dbReference type="AlphaFoldDB" id="A0A087TS33"/>
<name>A0A087TS33_STEMI</name>
<keyword evidence="2" id="KW-1185">Reference proteome</keyword>
<accession>A0A087TS33</accession>
<reference evidence="1 2" key="1">
    <citation type="submission" date="2013-11" db="EMBL/GenBank/DDBJ databases">
        <title>Genome sequencing of Stegodyphus mimosarum.</title>
        <authorList>
            <person name="Bechsgaard J."/>
        </authorList>
    </citation>
    <scope>NUCLEOTIDE SEQUENCE [LARGE SCALE GENOMIC DNA]</scope>
</reference>
<gene>
    <name evidence="1" type="ORF">X975_23340</name>
</gene>
<dbReference type="Proteomes" id="UP000054359">
    <property type="component" value="Unassembled WGS sequence"/>
</dbReference>
<dbReference type="EMBL" id="KK116496">
    <property type="protein sequence ID" value="KFM67922.1"/>
    <property type="molecule type" value="Genomic_DNA"/>
</dbReference>
<evidence type="ECO:0000313" key="1">
    <source>
        <dbReference type="EMBL" id="KFM67922.1"/>
    </source>
</evidence>
<dbReference type="PROSITE" id="PS51257">
    <property type="entry name" value="PROKAR_LIPOPROTEIN"/>
    <property type="match status" value="1"/>
</dbReference>
<feature type="non-terminal residue" evidence="1">
    <location>
        <position position="34"/>
    </location>
</feature>
<sequence length="34" mass="3867">MFFKILVFFFSVQAIAFAIYFSTSSSCSLISLCF</sequence>